<keyword evidence="1" id="KW-0732">Signal</keyword>
<feature type="signal peptide" evidence="1">
    <location>
        <begin position="1"/>
        <end position="19"/>
    </location>
</feature>
<dbReference type="RefSeq" id="WP_087552877.1">
    <property type="nucleotide sequence ID" value="NZ_CP033133.1"/>
</dbReference>
<reference evidence="2 3" key="1">
    <citation type="submission" date="2018-10" db="EMBL/GenBank/DDBJ databases">
        <title>The complete genome of Acinetobacter wuhouensis strain WCHAW010062.</title>
        <authorList>
            <person name="Hu Y."/>
            <person name="Long H."/>
            <person name="Feng Y."/>
            <person name="Zong Z."/>
        </authorList>
    </citation>
    <scope>NUCLEOTIDE SEQUENCE [LARGE SCALE GENOMIC DNA]</scope>
    <source>
        <strain evidence="2 3">WCHAW010062</strain>
    </source>
</reference>
<proteinExistence type="predicted"/>
<evidence type="ECO:0000313" key="2">
    <source>
        <dbReference type="EMBL" id="AYO53460.1"/>
    </source>
</evidence>
<evidence type="ECO:0008006" key="4">
    <source>
        <dbReference type="Google" id="ProtNLM"/>
    </source>
</evidence>
<evidence type="ECO:0000313" key="3">
    <source>
        <dbReference type="Proteomes" id="UP000279962"/>
    </source>
</evidence>
<name>A0A3G2SZY4_9GAMM</name>
<organism evidence="2 3">
    <name type="scientific">Acinetobacter wuhouensis</name>
    <dbReference type="NCBI Taxonomy" id="1879050"/>
    <lineage>
        <taxon>Bacteria</taxon>
        <taxon>Pseudomonadati</taxon>
        <taxon>Pseudomonadota</taxon>
        <taxon>Gammaproteobacteria</taxon>
        <taxon>Moraxellales</taxon>
        <taxon>Moraxellaceae</taxon>
        <taxon>Acinetobacter</taxon>
    </lineage>
</organism>
<dbReference type="EMBL" id="CP033133">
    <property type="protein sequence ID" value="AYO53460.1"/>
    <property type="molecule type" value="Genomic_DNA"/>
</dbReference>
<dbReference type="PROSITE" id="PS51257">
    <property type="entry name" value="PROKAR_LIPOPROTEIN"/>
    <property type="match status" value="1"/>
</dbReference>
<gene>
    <name evidence="2" type="ORF">CDG68_07270</name>
</gene>
<dbReference type="Proteomes" id="UP000279962">
    <property type="component" value="Chromosome"/>
</dbReference>
<dbReference type="AlphaFoldDB" id="A0A3G2SZY4"/>
<evidence type="ECO:0000256" key="1">
    <source>
        <dbReference type="SAM" id="SignalP"/>
    </source>
</evidence>
<feature type="chain" id="PRO_5017966613" description="Lipoprotein" evidence="1">
    <location>
        <begin position="20"/>
        <end position="113"/>
    </location>
</feature>
<accession>A0A3G2SZY4</accession>
<protein>
    <recommendedName>
        <fullName evidence="4">Lipoprotein</fullName>
    </recommendedName>
</protein>
<sequence>MLKKLMGLSLLSILLVACGKPLPTDKHSYSGTWQSEDGRVNLIITPEGRVEYSNKQPNSSSSVSAPITEFKGNNFSAGIGPLATEFKVEQAPQQTAEGTWTMTVDGHVLNKVQ</sequence>